<organism evidence="2 3">
    <name type="scientific">Ectothiorhodospira mobilis</name>
    <dbReference type="NCBI Taxonomy" id="195064"/>
    <lineage>
        <taxon>Bacteria</taxon>
        <taxon>Pseudomonadati</taxon>
        <taxon>Pseudomonadota</taxon>
        <taxon>Gammaproteobacteria</taxon>
        <taxon>Chromatiales</taxon>
        <taxon>Ectothiorhodospiraceae</taxon>
        <taxon>Ectothiorhodospira</taxon>
    </lineage>
</organism>
<protein>
    <submittedName>
        <fullName evidence="2">Predicted nucleotide-utilizing enzyme</fullName>
    </submittedName>
</protein>
<dbReference type="SUPFAM" id="SSF53218">
    <property type="entry name" value="Molybdenum cofactor biosynthesis proteins"/>
    <property type="match status" value="1"/>
</dbReference>
<dbReference type="STRING" id="195064.SAMN05421721_101248"/>
<evidence type="ECO:0000259" key="1">
    <source>
        <dbReference type="SMART" id="SM00852"/>
    </source>
</evidence>
<dbReference type="Proteomes" id="UP000199556">
    <property type="component" value="Unassembled WGS sequence"/>
</dbReference>
<dbReference type="EMBL" id="FOUO01000001">
    <property type="protein sequence ID" value="SFM26502.1"/>
    <property type="molecule type" value="Genomic_DNA"/>
</dbReference>
<reference evidence="2 3" key="1">
    <citation type="submission" date="2016-10" db="EMBL/GenBank/DDBJ databases">
        <authorList>
            <person name="de Groot N.N."/>
        </authorList>
    </citation>
    <scope>NUCLEOTIDE SEQUENCE [LARGE SCALE GENOMIC DNA]</scope>
    <source>
        <strain evidence="2 3">DSM 4180</strain>
    </source>
</reference>
<dbReference type="PANTHER" id="PTHR13939">
    <property type="entry name" value="NICOTINAMIDE-NUCLEOTIDE AMIDOHYDROLASE PNCC"/>
    <property type="match status" value="1"/>
</dbReference>
<dbReference type="SMART" id="SM00852">
    <property type="entry name" value="MoCF_biosynth"/>
    <property type="match status" value="1"/>
</dbReference>
<dbReference type="OrthoDB" id="9801454at2"/>
<dbReference type="InterPro" id="IPR001453">
    <property type="entry name" value="MoaB/Mog_dom"/>
</dbReference>
<keyword evidence="3" id="KW-1185">Reference proteome</keyword>
<dbReference type="AlphaFoldDB" id="A0A1I4PFE1"/>
<evidence type="ECO:0000313" key="2">
    <source>
        <dbReference type="EMBL" id="SFM26502.1"/>
    </source>
</evidence>
<dbReference type="InterPro" id="IPR036425">
    <property type="entry name" value="MoaB/Mog-like_dom_sf"/>
</dbReference>
<dbReference type="CDD" id="cd00885">
    <property type="entry name" value="cinA"/>
    <property type="match status" value="1"/>
</dbReference>
<gene>
    <name evidence="2" type="ORF">SAMN05421721_101248</name>
</gene>
<dbReference type="PANTHER" id="PTHR13939:SF0">
    <property type="entry name" value="NMN AMIDOHYDROLASE-LIKE PROTEIN YFAY"/>
    <property type="match status" value="1"/>
</dbReference>
<proteinExistence type="predicted"/>
<feature type="domain" description="MoaB/Mog" evidence="1">
    <location>
        <begin position="3"/>
        <end position="164"/>
    </location>
</feature>
<dbReference type="Pfam" id="PF00994">
    <property type="entry name" value="MoCF_biosynth"/>
    <property type="match status" value="1"/>
</dbReference>
<dbReference type="Gene3D" id="3.40.980.10">
    <property type="entry name" value="MoaB/Mog-like domain"/>
    <property type="match status" value="1"/>
</dbReference>
<dbReference type="RefSeq" id="WP_090483372.1">
    <property type="nucleotide sequence ID" value="NZ_FOUO01000001.1"/>
</dbReference>
<accession>A0A1I4PFE1</accession>
<evidence type="ECO:0000313" key="3">
    <source>
        <dbReference type="Proteomes" id="UP000199556"/>
    </source>
</evidence>
<sequence>MIGALIIGDELLSGRRRDRHMAFLIEALARRGLELSFVRFVGDEAHLLTDNLRQTLALEEAVVFSFGGIGATPDDRTRQCLAQAAGVPLTPHPGAVALLEERFGEAAYPHRIRMAHLPQGAELIPNPVNRVPGFSWRHHHCVPGFPNMAWPMVEWVLDTHYRHLFHRMPSVLRLVRVHGAPESELVPVMESLMQEFPQIRVSSLPSTRDGCREVELGVKGPADAVADAMRQLLQALKAAGMDWTEQPLSDPPFGAHA</sequence>
<dbReference type="InterPro" id="IPR050101">
    <property type="entry name" value="CinA"/>
</dbReference>
<name>A0A1I4PFE1_ECTMO</name>